<accession>A0ABQ8IJ54</accession>
<feature type="compositionally biased region" description="Polar residues" evidence="1">
    <location>
        <begin position="101"/>
        <end position="110"/>
    </location>
</feature>
<comment type="caution">
    <text evidence="3">The sequence shown here is derived from an EMBL/GenBank/DDBJ whole genome shotgun (WGS) entry which is preliminary data.</text>
</comment>
<name>A0ABQ8IJ54_9ROSI</name>
<evidence type="ECO:0000313" key="4">
    <source>
        <dbReference type="Proteomes" id="UP000827721"/>
    </source>
</evidence>
<protein>
    <recommendedName>
        <fullName evidence="2">Ubiquitin-like domain-containing protein</fullName>
    </recommendedName>
</protein>
<dbReference type="SUPFAM" id="SSF54236">
    <property type="entry name" value="Ubiquitin-like"/>
    <property type="match status" value="2"/>
</dbReference>
<dbReference type="PANTHER" id="PTHR10562">
    <property type="entry name" value="SMALL UBIQUITIN-RELATED MODIFIER"/>
    <property type="match status" value="1"/>
</dbReference>
<reference evidence="3 4" key="1">
    <citation type="submission" date="2021-02" db="EMBL/GenBank/DDBJ databases">
        <title>Plant Genome Project.</title>
        <authorList>
            <person name="Zhang R.-G."/>
        </authorList>
    </citation>
    <scope>NUCLEOTIDE SEQUENCE [LARGE SCALE GENOMIC DNA]</scope>
    <source>
        <tissue evidence="3">Leaves</tissue>
    </source>
</reference>
<evidence type="ECO:0000256" key="1">
    <source>
        <dbReference type="SAM" id="MobiDB-lite"/>
    </source>
</evidence>
<dbReference type="Proteomes" id="UP000827721">
    <property type="component" value="Unassembled WGS sequence"/>
</dbReference>
<dbReference type="PROSITE" id="PS50053">
    <property type="entry name" value="UBIQUITIN_2"/>
    <property type="match status" value="1"/>
</dbReference>
<dbReference type="InterPro" id="IPR022617">
    <property type="entry name" value="Rad60/SUMO-like_dom"/>
</dbReference>
<proteinExistence type="predicted"/>
<dbReference type="Gene3D" id="3.10.20.90">
    <property type="entry name" value="Phosphatidylinositol 3-kinase Catalytic Subunit, Chain A, domain 1"/>
    <property type="match status" value="2"/>
</dbReference>
<sequence length="230" mass="26318">MADVVNPNGKQEQSKNTTSDYINIRVTNQSSNEDVLFGTGRSMPLKMLMDAYCAKRSLDVLFVHFLFEGRYVQPNHTPDELMMEDGAKIEVIEAAFPSRNLPRTPTQRGSNAVAVQEKEKKMSGVTNPEVKQEQDKKPNTHINLTVMSQQDGIKVSYRVRRNIQMKNFINEYCDKRYVDIKLVEFLWNGSRFRTNLTPDELKMKDGDELDVMVHGFGGMMFCLCDAQASY</sequence>
<dbReference type="EMBL" id="JAFEMO010000001">
    <property type="protein sequence ID" value="KAH7576693.1"/>
    <property type="molecule type" value="Genomic_DNA"/>
</dbReference>
<feature type="domain" description="Ubiquitin-like" evidence="2">
    <location>
        <begin position="140"/>
        <end position="218"/>
    </location>
</feature>
<gene>
    <name evidence="3" type="ORF">JRO89_XS01G0132100</name>
</gene>
<dbReference type="InterPro" id="IPR000626">
    <property type="entry name" value="Ubiquitin-like_dom"/>
</dbReference>
<evidence type="ECO:0000313" key="3">
    <source>
        <dbReference type="EMBL" id="KAH7576693.1"/>
    </source>
</evidence>
<keyword evidence="4" id="KW-1185">Reference proteome</keyword>
<dbReference type="Pfam" id="PF11976">
    <property type="entry name" value="Rad60-SLD"/>
    <property type="match status" value="2"/>
</dbReference>
<dbReference type="InterPro" id="IPR029071">
    <property type="entry name" value="Ubiquitin-like_domsf"/>
</dbReference>
<organism evidence="3 4">
    <name type="scientific">Xanthoceras sorbifolium</name>
    <dbReference type="NCBI Taxonomy" id="99658"/>
    <lineage>
        <taxon>Eukaryota</taxon>
        <taxon>Viridiplantae</taxon>
        <taxon>Streptophyta</taxon>
        <taxon>Embryophyta</taxon>
        <taxon>Tracheophyta</taxon>
        <taxon>Spermatophyta</taxon>
        <taxon>Magnoliopsida</taxon>
        <taxon>eudicotyledons</taxon>
        <taxon>Gunneridae</taxon>
        <taxon>Pentapetalae</taxon>
        <taxon>rosids</taxon>
        <taxon>malvids</taxon>
        <taxon>Sapindales</taxon>
        <taxon>Sapindaceae</taxon>
        <taxon>Xanthoceroideae</taxon>
        <taxon>Xanthoceras</taxon>
    </lineage>
</organism>
<evidence type="ECO:0000259" key="2">
    <source>
        <dbReference type="PROSITE" id="PS50053"/>
    </source>
</evidence>
<feature type="region of interest" description="Disordered" evidence="1">
    <location>
        <begin position="100"/>
        <end position="136"/>
    </location>
</feature>